<protein>
    <submittedName>
        <fullName evidence="2">Uncharacterized protein</fullName>
    </submittedName>
</protein>
<comment type="caution">
    <text evidence="2">The sequence shown here is derived from an EMBL/GenBank/DDBJ whole genome shotgun (WGS) entry which is preliminary data.</text>
</comment>
<keyword evidence="1" id="KW-0472">Membrane</keyword>
<dbReference type="RefSeq" id="WP_146583717.1">
    <property type="nucleotide sequence ID" value="NZ_SJPO01000001.1"/>
</dbReference>
<dbReference type="EMBL" id="SJPO01000001">
    <property type="protein sequence ID" value="TWT85457.1"/>
    <property type="molecule type" value="Genomic_DNA"/>
</dbReference>
<accession>A0A5C5ZEH1</accession>
<keyword evidence="3" id="KW-1185">Reference proteome</keyword>
<keyword evidence="1" id="KW-1133">Transmembrane helix</keyword>
<keyword evidence="1" id="KW-0812">Transmembrane</keyword>
<reference evidence="2 3" key="1">
    <citation type="submission" date="2019-02" db="EMBL/GenBank/DDBJ databases">
        <title>Deep-cultivation of Planctomycetes and their phenomic and genomic characterization uncovers novel biology.</title>
        <authorList>
            <person name="Wiegand S."/>
            <person name="Jogler M."/>
            <person name="Boedeker C."/>
            <person name="Pinto D."/>
            <person name="Vollmers J."/>
            <person name="Rivas-Marin E."/>
            <person name="Kohn T."/>
            <person name="Peeters S.H."/>
            <person name="Heuer A."/>
            <person name="Rast P."/>
            <person name="Oberbeckmann S."/>
            <person name="Bunk B."/>
            <person name="Jeske O."/>
            <person name="Meyerdierks A."/>
            <person name="Storesund J.E."/>
            <person name="Kallscheuer N."/>
            <person name="Luecker S."/>
            <person name="Lage O.M."/>
            <person name="Pohl T."/>
            <person name="Merkel B.J."/>
            <person name="Hornburger P."/>
            <person name="Mueller R.-W."/>
            <person name="Bruemmer F."/>
            <person name="Labrenz M."/>
            <person name="Spormann A.M."/>
            <person name="Op Den Camp H."/>
            <person name="Overmann J."/>
            <person name="Amann R."/>
            <person name="Jetten M.S.M."/>
            <person name="Mascher T."/>
            <person name="Medema M.H."/>
            <person name="Devos D.P."/>
            <person name="Kaster A.-K."/>
            <person name="Ovreas L."/>
            <person name="Rohde M."/>
            <person name="Galperin M.Y."/>
            <person name="Jogler C."/>
        </authorList>
    </citation>
    <scope>NUCLEOTIDE SEQUENCE [LARGE SCALE GENOMIC DNA]</scope>
    <source>
        <strain evidence="2 3">Pla123a</strain>
    </source>
</reference>
<sequence length="60" mass="6136">MRLIAISIVVLAGVLGSAVGVVAQAFSPRGLGNDLDVFGAVLAAGAAVLFLLEWWASRPE</sequence>
<feature type="transmembrane region" description="Helical" evidence="1">
    <location>
        <begin position="39"/>
        <end position="56"/>
    </location>
</feature>
<evidence type="ECO:0000313" key="2">
    <source>
        <dbReference type="EMBL" id="TWT85457.1"/>
    </source>
</evidence>
<evidence type="ECO:0000313" key="3">
    <source>
        <dbReference type="Proteomes" id="UP000318478"/>
    </source>
</evidence>
<gene>
    <name evidence="2" type="ORF">Pla123a_02640</name>
</gene>
<proteinExistence type="predicted"/>
<dbReference type="AlphaFoldDB" id="A0A5C5ZEH1"/>
<organism evidence="2 3">
    <name type="scientific">Posidoniimonas polymericola</name>
    <dbReference type="NCBI Taxonomy" id="2528002"/>
    <lineage>
        <taxon>Bacteria</taxon>
        <taxon>Pseudomonadati</taxon>
        <taxon>Planctomycetota</taxon>
        <taxon>Planctomycetia</taxon>
        <taxon>Pirellulales</taxon>
        <taxon>Lacipirellulaceae</taxon>
        <taxon>Posidoniimonas</taxon>
    </lineage>
</organism>
<evidence type="ECO:0000256" key="1">
    <source>
        <dbReference type="SAM" id="Phobius"/>
    </source>
</evidence>
<name>A0A5C5ZEH1_9BACT</name>
<dbReference type="Proteomes" id="UP000318478">
    <property type="component" value="Unassembled WGS sequence"/>
</dbReference>